<protein>
    <submittedName>
        <fullName evidence="2">Uncharacterized protein</fullName>
    </submittedName>
</protein>
<feature type="region of interest" description="Disordered" evidence="1">
    <location>
        <begin position="40"/>
        <end position="69"/>
    </location>
</feature>
<evidence type="ECO:0000256" key="1">
    <source>
        <dbReference type="SAM" id="MobiDB-lite"/>
    </source>
</evidence>
<dbReference type="OrthoDB" id="2290221at2759"/>
<dbReference type="VEuPathDB" id="FungiDB:HGUI_03827"/>
<reference evidence="3" key="1">
    <citation type="submission" date="2016-11" db="EMBL/GenBank/DDBJ databases">
        <authorList>
            <person name="Guldener U."/>
        </authorList>
    </citation>
    <scope>NUCLEOTIDE SEQUENCE [LARGE SCALE GENOMIC DNA]</scope>
</reference>
<proteinExistence type="predicted"/>
<organism evidence="2 3">
    <name type="scientific">Hanseniaspora guilliermondii</name>
    <dbReference type="NCBI Taxonomy" id="56406"/>
    <lineage>
        <taxon>Eukaryota</taxon>
        <taxon>Fungi</taxon>
        <taxon>Dikarya</taxon>
        <taxon>Ascomycota</taxon>
        <taxon>Saccharomycotina</taxon>
        <taxon>Saccharomycetes</taxon>
        <taxon>Saccharomycodales</taxon>
        <taxon>Saccharomycodaceae</taxon>
        <taxon>Hanseniaspora</taxon>
    </lineage>
</organism>
<accession>A0A1L0B5F9</accession>
<evidence type="ECO:0000313" key="2">
    <source>
        <dbReference type="EMBL" id="SGZ41626.1"/>
    </source>
</evidence>
<feature type="region of interest" description="Disordered" evidence="1">
    <location>
        <begin position="96"/>
        <end position="132"/>
    </location>
</feature>
<feature type="region of interest" description="Disordered" evidence="1">
    <location>
        <begin position="347"/>
        <end position="382"/>
    </location>
</feature>
<evidence type="ECO:0000313" key="3">
    <source>
        <dbReference type="Proteomes" id="UP000183365"/>
    </source>
</evidence>
<feature type="region of interest" description="Disordered" evidence="1">
    <location>
        <begin position="1"/>
        <end position="22"/>
    </location>
</feature>
<sequence>MDKKAYDFNNTSANSRHRSNTAASALSTVGFKSIATSTTSLSTPKLSSIPSEEGLNTPHKVKNPIDTSIKNEGFKKRSNTLLSTSYQLSLSNSSFESFQNGSQTHTNDHHNKKSPNNSKKQGKHQLVDESNKHKKLYRLFGRNKDSSIPHGTEALDNVGYSDKKANSRNSVSLLDNNKMISEMLSLSDPENELVNVSKILNHSADIGVYGSSSQQMTKNVGFNTNANLDHLMKQDAMLSEREYHYMYDLLKNYSALESQFVFLKLKSRIKIINDLILVINDINYAVINDDYLLPKTENLHKIILLCIKLSFLNTSLEYKEEDNHGKSSDFTSKANGFEEFNTHTQAQHFKGNKSADEKGSKLKKKHGLGRTGSNVESEKFSSNKDTISGKQYTVNNGSLSPSSISSNLLFAIIHAKSVNDLFAIKMPQKKLEYITKKIYTFLINFYNKIFKDLIYMMENQLIYKNSDEKILNNPIKRLNFIWQNFYSTYIPNMLILNNDFQIFTSLYLLKFDFANVKYDLNTMLFKTFRDCVIMPIFENYDAVSFKSFLEQQKNLTNNDKLLFLQCLGVLELSIVKDNDDKNQTILKALIKALRENMIVF</sequence>
<keyword evidence="3" id="KW-1185">Reference proteome</keyword>
<feature type="compositionally biased region" description="Polar residues" evidence="1">
    <location>
        <begin position="8"/>
        <end position="22"/>
    </location>
</feature>
<name>A0A1L0B5F9_9ASCO</name>
<dbReference type="AlphaFoldDB" id="A0A1L0B5F9"/>
<gene>
    <name evidence="2" type="ORF">HGUI_03827</name>
</gene>
<dbReference type="EMBL" id="FQNF01000123">
    <property type="protein sequence ID" value="SGZ41626.1"/>
    <property type="molecule type" value="Genomic_DNA"/>
</dbReference>
<dbReference type="Proteomes" id="UP000183365">
    <property type="component" value="Unassembled WGS sequence"/>
</dbReference>
<feature type="compositionally biased region" description="Low complexity" evidence="1">
    <location>
        <begin position="40"/>
        <end position="51"/>
    </location>
</feature>